<gene>
    <name evidence="1" type="ORF">CLIB1444_09S02894</name>
</gene>
<protein>
    <submittedName>
        <fullName evidence="1">Uncharacterized leucine-rich repeat-containing protein C926.06c</fullName>
    </submittedName>
</protein>
<reference evidence="1" key="1">
    <citation type="submission" date="2022-06" db="EMBL/GenBank/DDBJ databases">
        <authorList>
            <person name="Legras J.-L."/>
            <person name="Devillers H."/>
            <person name="Grondin C."/>
        </authorList>
    </citation>
    <scope>NUCLEOTIDE SEQUENCE</scope>
    <source>
        <strain evidence="1">CLIB 1444</strain>
    </source>
</reference>
<accession>A0ACA9YCT1</accession>
<organism evidence="1 2">
    <name type="scientific">[Candida] jaroonii</name>
    <dbReference type="NCBI Taxonomy" id="467808"/>
    <lineage>
        <taxon>Eukaryota</taxon>
        <taxon>Fungi</taxon>
        <taxon>Dikarya</taxon>
        <taxon>Ascomycota</taxon>
        <taxon>Saccharomycotina</taxon>
        <taxon>Pichiomycetes</taxon>
        <taxon>Debaryomycetaceae</taxon>
        <taxon>Yamadazyma</taxon>
    </lineage>
</organism>
<name>A0ACA9YCT1_9ASCO</name>
<dbReference type="Proteomes" id="UP001152531">
    <property type="component" value="Unassembled WGS sequence"/>
</dbReference>
<keyword evidence="2" id="KW-1185">Reference proteome</keyword>
<evidence type="ECO:0000313" key="2">
    <source>
        <dbReference type="Proteomes" id="UP001152531"/>
    </source>
</evidence>
<evidence type="ECO:0000313" key="1">
    <source>
        <dbReference type="EMBL" id="CAH6722407.1"/>
    </source>
</evidence>
<sequence length="606" mass="69284">MGAISNDSSIEGEVYIQKLSSYIKRNEEGLANGLLIFSKSKHNPKIKPSRLSFSLHHLYYISEKIDNSSLGVDVGPLNIRLDNPNHEPTFISFMANNARNSKHFDSDTRSISSINSMRSIVSNASLYWRNFNVSKDPKVIKKDIKYLYSSFTKIPCLILSPKTKINGITGYEEYPCDTSVPMRMFKNLQVLEIVDYEPNEIFGWNFLSDQLRILIIKNSKMNDLAELIFTLVVDDENGRSSLNSIKNIRRSTTSQSIAVVPSNGHNDDDYKFRRERSHTNTGGEQPHLPHSQSSMPFSHSHSHSYSYSHITLPQYLQGQHTFEQSKEYSLDERKWSFLRQLSIIETSITNIPSYIFKPLSNLVKLNLSNNLLEEIPDGLRHLVNIKYLNFSDNYITKLSNLPNNLKQLTTLNFNNNKITNLDGLQNLHSLEKIDLRKNSLTSINSLKPILFLFIKNNEQFNNVYLAHNPLPKNFRIDLFNLLNGIKYKNDFKIDDSKPGYFESVMLLDNESAIRNLHNFFKNLRTESAPDETFNTSFENDVVNSLSVLNLEEDRTITPLSNNSNLTNLTSDLGKLKKSTTLNNLSESKNTPTSIVTQVQVTARMST</sequence>
<comment type="caution">
    <text evidence="1">The sequence shown here is derived from an EMBL/GenBank/DDBJ whole genome shotgun (WGS) entry which is preliminary data.</text>
</comment>
<proteinExistence type="predicted"/>
<dbReference type="EMBL" id="CALSDN010000009">
    <property type="protein sequence ID" value="CAH6722407.1"/>
    <property type="molecule type" value="Genomic_DNA"/>
</dbReference>